<evidence type="ECO:0000256" key="1">
    <source>
        <dbReference type="SAM" id="SignalP"/>
    </source>
</evidence>
<evidence type="ECO:0000313" key="3">
    <source>
        <dbReference type="EMBL" id="KAB7728741.1"/>
    </source>
</evidence>
<gene>
    <name evidence="3" type="ORF">F5984_18100</name>
</gene>
<feature type="chain" id="PRO_5029488406" evidence="1">
    <location>
        <begin position="23"/>
        <end position="186"/>
    </location>
</feature>
<feature type="signal peptide" evidence="1">
    <location>
        <begin position="1"/>
        <end position="22"/>
    </location>
</feature>
<proteinExistence type="predicted"/>
<evidence type="ECO:0000313" key="4">
    <source>
        <dbReference type="Proteomes" id="UP000488299"/>
    </source>
</evidence>
<dbReference type="InterPro" id="IPR012347">
    <property type="entry name" value="Ferritin-like"/>
</dbReference>
<accession>A0A7J5TWA9</accession>
<comment type="caution">
    <text evidence="3">The sequence shown here is derived from an EMBL/GenBank/DDBJ whole genome shotgun (WGS) entry which is preliminary data.</text>
</comment>
<keyword evidence="1" id="KW-0732">Signal</keyword>
<name>A0A7J5TWA9_9BACT</name>
<dbReference type="Gene3D" id="1.20.1260.10">
    <property type="match status" value="1"/>
</dbReference>
<dbReference type="AlphaFoldDB" id="A0A7J5TWA9"/>
<reference evidence="3 4" key="1">
    <citation type="submission" date="2019-10" db="EMBL/GenBank/DDBJ databases">
        <title>Rudanella paleaurantiibacter sp. nov., isolated from sludge.</title>
        <authorList>
            <person name="Xu S.Q."/>
        </authorList>
    </citation>
    <scope>NUCLEOTIDE SEQUENCE [LARGE SCALE GENOMIC DNA]</scope>
    <source>
        <strain evidence="3 4">HX-22-17</strain>
    </source>
</reference>
<dbReference type="EMBL" id="WELI01000007">
    <property type="protein sequence ID" value="KAB7728741.1"/>
    <property type="molecule type" value="Genomic_DNA"/>
</dbReference>
<dbReference type="Pfam" id="PF03713">
    <property type="entry name" value="DUF305"/>
    <property type="match status" value="1"/>
</dbReference>
<protein>
    <submittedName>
        <fullName evidence="3">DUF305 domain-containing protein</fullName>
    </submittedName>
</protein>
<evidence type="ECO:0000259" key="2">
    <source>
        <dbReference type="Pfam" id="PF03713"/>
    </source>
</evidence>
<feature type="domain" description="DUF305" evidence="2">
    <location>
        <begin position="53"/>
        <end position="185"/>
    </location>
</feature>
<organism evidence="3 4">
    <name type="scientific">Rudanella paleaurantiibacter</name>
    <dbReference type="NCBI Taxonomy" id="2614655"/>
    <lineage>
        <taxon>Bacteria</taxon>
        <taxon>Pseudomonadati</taxon>
        <taxon>Bacteroidota</taxon>
        <taxon>Cytophagia</taxon>
        <taxon>Cytophagales</taxon>
        <taxon>Cytophagaceae</taxon>
        <taxon>Rudanella</taxon>
    </lineage>
</organism>
<dbReference type="InterPro" id="IPR005183">
    <property type="entry name" value="DUF305_CopM-like"/>
</dbReference>
<keyword evidence="4" id="KW-1185">Reference proteome</keyword>
<sequence length="186" mass="20184">MKRNSFLAAGLLSLFLSVSALAQTTTSAASPLVIPLQQAASKLKSVQVTGDPDYDYVFRMRLLGQGALEMAKVEALQGTDPATKQKAQAFVEAKQKELADLEALQRQMRPSRPNQAYVQQQSRQVEAIVLKMQPDGVAAKLTGKLDDDFSTLLTEYNRDASDLSKAYLSFGTNASVKAVAQKMVAN</sequence>
<dbReference type="RefSeq" id="WP_152125632.1">
    <property type="nucleotide sequence ID" value="NZ_WELI01000007.1"/>
</dbReference>
<dbReference type="Proteomes" id="UP000488299">
    <property type="component" value="Unassembled WGS sequence"/>
</dbReference>